<organism evidence="1 2">
    <name type="scientific">Pararhizobium polonicum</name>
    <dbReference type="NCBI Taxonomy" id="1612624"/>
    <lineage>
        <taxon>Bacteria</taxon>
        <taxon>Pseudomonadati</taxon>
        <taxon>Pseudomonadota</taxon>
        <taxon>Alphaproteobacteria</taxon>
        <taxon>Hyphomicrobiales</taxon>
        <taxon>Rhizobiaceae</taxon>
        <taxon>Rhizobium/Agrobacterium group</taxon>
        <taxon>Pararhizobium</taxon>
    </lineage>
</organism>
<proteinExistence type="predicted"/>
<sequence>MQIANRLASASSGDGLSNLAGRAAAQGTSGNREDGNAIVSLTGGYDPASRVSLSAEALLFLGRTKRIQEKYPALTKDEWSNELSPQLAAREYQAFGKYSETGDHKAYYRAFIEYYDNLRPEDQNSLRYFGTRDAAIAGLRSTEYSAESGIDGGSTFQTLVSVLLDADKPQAADPAISTQSAAGMITGDMFGWDTGTISYEDVSQTRGALSEIEKFYQESF</sequence>
<name>A0A1C7NYM9_9HYPH</name>
<dbReference type="EMBL" id="LGLV01000011">
    <property type="protein sequence ID" value="OBZ94091.1"/>
    <property type="molecule type" value="Genomic_DNA"/>
</dbReference>
<gene>
    <name evidence="1" type="ORF">ADU59_18000</name>
</gene>
<dbReference type="STRING" id="1612624.ADU59_18000"/>
<dbReference type="PATRIC" id="fig|1612624.7.peg.5544"/>
<keyword evidence="2" id="KW-1185">Reference proteome</keyword>
<dbReference type="AlphaFoldDB" id="A0A1C7NYM9"/>
<reference evidence="1 2" key="1">
    <citation type="journal article" date="2016" name="Syst. Appl. Microbiol.">
        <title>Pararhizobium polonicum sp. nov. isolated from tumors on stone fruit rootstocks.</title>
        <authorList>
            <person name="Pulawska J."/>
            <person name="Kuzmanovic N."/>
            <person name="Willems A."/>
            <person name="Pothier J.F."/>
        </authorList>
    </citation>
    <scope>NUCLEOTIDE SEQUENCE [LARGE SCALE GENOMIC DNA]</scope>
    <source>
        <strain evidence="1 2">F5.1</strain>
    </source>
</reference>
<dbReference type="RefSeq" id="WP_068955534.1">
    <property type="nucleotide sequence ID" value="NZ_LGLV01000011.1"/>
</dbReference>
<protein>
    <submittedName>
        <fullName evidence="1">Biotin biosynthesis protein BioC</fullName>
    </submittedName>
</protein>
<dbReference type="OrthoDB" id="8354861at2"/>
<evidence type="ECO:0000313" key="2">
    <source>
        <dbReference type="Proteomes" id="UP000093111"/>
    </source>
</evidence>
<accession>A0A1C7NYM9</accession>
<dbReference type="Proteomes" id="UP000093111">
    <property type="component" value="Unassembled WGS sequence"/>
</dbReference>
<comment type="caution">
    <text evidence="1">The sequence shown here is derived from an EMBL/GenBank/DDBJ whole genome shotgun (WGS) entry which is preliminary data.</text>
</comment>
<evidence type="ECO:0000313" key="1">
    <source>
        <dbReference type="EMBL" id="OBZ94091.1"/>
    </source>
</evidence>